<gene>
    <name evidence="2" type="ORF">POPTR_006G001000</name>
</gene>
<proteinExistence type="predicted"/>
<evidence type="ECO:0000256" key="1">
    <source>
        <dbReference type="SAM" id="MobiDB-lite"/>
    </source>
</evidence>
<sequence length="74" mass="8018">MKGKELANTAPVQAKNKSDPTSPCMQPSYIHYMDGVVDNIGPPPSYSHLTCKDQRSQSATPPSPSPLFLPLVSY</sequence>
<protein>
    <submittedName>
        <fullName evidence="2">Uncharacterized protein</fullName>
    </submittedName>
</protein>
<dbReference type="Proteomes" id="UP000006729">
    <property type="component" value="Chromosome 6"/>
</dbReference>
<evidence type="ECO:0000313" key="3">
    <source>
        <dbReference type="Proteomes" id="UP000006729"/>
    </source>
</evidence>
<feature type="region of interest" description="Disordered" evidence="1">
    <location>
        <begin position="1"/>
        <end position="28"/>
    </location>
</feature>
<name>U5GB36_POPTR</name>
<dbReference type="AlphaFoldDB" id="U5GB36"/>
<dbReference type="HOGENOM" id="CLU_2692400_0_0_1"/>
<evidence type="ECO:0000313" key="2">
    <source>
        <dbReference type="EMBL" id="PNT28946.1"/>
    </source>
</evidence>
<organism evidence="2 3">
    <name type="scientific">Populus trichocarpa</name>
    <name type="common">Western balsam poplar</name>
    <name type="synonym">Populus balsamifera subsp. trichocarpa</name>
    <dbReference type="NCBI Taxonomy" id="3694"/>
    <lineage>
        <taxon>Eukaryota</taxon>
        <taxon>Viridiplantae</taxon>
        <taxon>Streptophyta</taxon>
        <taxon>Embryophyta</taxon>
        <taxon>Tracheophyta</taxon>
        <taxon>Spermatophyta</taxon>
        <taxon>Magnoliopsida</taxon>
        <taxon>eudicotyledons</taxon>
        <taxon>Gunneridae</taxon>
        <taxon>Pentapetalae</taxon>
        <taxon>rosids</taxon>
        <taxon>fabids</taxon>
        <taxon>Malpighiales</taxon>
        <taxon>Salicaceae</taxon>
        <taxon>Saliceae</taxon>
        <taxon>Populus</taxon>
    </lineage>
</organism>
<reference evidence="2 3" key="1">
    <citation type="journal article" date="2006" name="Science">
        <title>The genome of black cottonwood, Populus trichocarpa (Torr. &amp; Gray).</title>
        <authorList>
            <person name="Tuskan G.A."/>
            <person name="Difazio S."/>
            <person name="Jansson S."/>
            <person name="Bohlmann J."/>
            <person name="Grigoriev I."/>
            <person name="Hellsten U."/>
            <person name="Putnam N."/>
            <person name="Ralph S."/>
            <person name="Rombauts S."/>
            <person name="Salamov A."/>
            <person name="Schein J."/>
            <person name="Sterck L."/>
            <person name="Aerts A."/>
            <person name="Bhalerao R.R."/>
            <person name="Bhalerao R.P."/>
            <person name="Blaudez D."/>
            <person name="Boerjan W."/>
            <person name="Brun A."/>
            <person name="Brunner A."/>
            <person name="Busov V."/>
            <person name="Campbell M."/>
            <person name="Carlson J."/>
            <person name="Chalot M."/>
            <person name="Chapman J."/>
            <person name="Chen G.L."/>
            <person name="Cooper D."/>
            <person name="Coutinho P.M."/>
            <person name="Couturier J."/>
            <person name="Covert S."/>
            <person name="Cronk Q."/>
            <person name="Cunningham R."/>
            <person name="Davis J."/>
            <person name="Degroeve S."/>
            <person name="Dejardin A."/>
            <person name="Depamphilis C."/>
            <person name="Detter J."/>
            <person name="Dirks B."/>
            <person name="Dubchak I."/>
            <person name="Duplessis S."/>
            <person name="Ehlting J."/>
            <person name="Ellis B."/>
            <person name="Gendler K."/>
            <person name="Goodstein D."/>
            <person name="Gribskov M."/>
            <person name="Grimwood J."/>
            <person name="Groover A."/>
            <person name="Gunter L."/>
            <person name="Hamberger B."/>
            <person name="Heinze B."/>
            <person name="Helariutta Y."/>
            <person name="Henrissat B."/>
            <person name="Holligan D."/>
            <person name="Holt R."/>
            <person name="Huang W."/>
            <person name="Islam-Faridi N."/>
            <person name="Jones S."/>
            <person name="Jones-Rhoades M."/>
            <person name="Jorgensen R."/>
            <person name="Joshi C."/>
            <person name="Kangasjarvi J."/>
            <person name="Karlsson J."/>
            <person name="Kelleher C."/>
            <person name="Kirkpatrick R."/>
            <person name="Kirst M."/>
            <person name="Kohler A."/>
            <person name="Kalluri U."/>
            <person name="Larimer F."/>
            <person name="Leebens-Mack J."/>
            <person name="Leple J.C."/>
            <person name="Locascio P."/>
            <person name="Lou Y."/>
            <person name="Lucas S."/>
            <person name="Martin F."/>
            <person name="Montanini B."/>
            <person name="Napoli C."/>
            <person name="Nelson D.R."/>
            <person name="Nelson C."/>
            <person name="Nieminen K."/>
            <person name="Nilsson O."/>
            <person name="Pereda V."/>
            <person name="Peter G."/>
            <person name="Philippe R."/>
            <person name="Pilate G."/>
            <person name="Poliakov A."/>
            <person name="Razumovskaya J."/>
            <person name="Richardson P."/>
            <person name="Rinaldi C."/>
            <person name="Ritland K."/>
            <person name="Rouze P."/>
            <person name="Ryaboy D."/>
            <person name="Schmutz J."/>
            <person name="Schrader J."/>
            <person name="Segerman B."/>
            <person name="Shin H."/>
            <person name="Siddiqui A."/>
            <person name="Sterky F."/>
            <person name="Terry A."/>
            <person name="Tsai C.J."/>
            <person name="Uberbacher E."/>
            <person name="Unneberg P."/>
            <person name="Vahala J."/>
            <person name="Wall K."/>
            <person name="Wessler S."/>
            <person name="Yang G."/>
            <person name="Yin T."/>
            <person name="Douglas C."/>
            <person name="Marra M."/>
            <person name="Sandberg G."/>
            <person name="Van de Peer Y."/>
            <person name="Rokhsar D."/>
        </authorList>
    </citation>
    <scope>NUCLEOTIDE SEQUENCE [LARGE SCALE GENOMIC DNA]</scope>
    <source>
        <strain evidence="3">cv. Nisqually</strain>
    </source>
</reference>
<keyword evidence="3" id="KW-1185">Reference proteome</keyword>
<accession>U5GB36</accession>
<dbReference type="EMBL" id="CM009295">
    <property type="protein sequence ID" value="PNT28946.1"/>
    <property type="molecule type" value="Genomic_DNA"/>
</dbReference>
<dbReference type="InParanoid" id="U5GB36"/>
<feature type="region of interest" description="Disordered" evidence="1">
    <location>
        <begin position="43"/>
        <end position="74"/>
    </location>
</feature>